<sequence length="87" mass="9949">MYEDEEEFCKEKKRNIQKKKDYTRSSDHEALDLLKNGEKSTTASESKQTVGSEFKPLTGIEISNSIGTTTENTNEIGFDSELVQRKR</sequence>
<evidence type="ECO:0000256" key="1">
    <source>
        <dbReference type="SAM" id="MobiDB-lite"/>
    </source>
</evidence>
<gene>
    <name evidence="2" type="ORF">EVAR_21828_1</name>
</gene>
<feature type="region of interest" description="Disordered" evidence="1">
    <location>
        <begin position="18"/>
        <end position="87"/>
    </location>
</feature>
<evidence type="ECO:0000313" key="3">
    <source>
        <dbReference type="Proteomes" id="UP000299102"/>
    </source>
</evidence>
<accession>A0A4C1VA34</accession>
<dbReference type="EMBL" id="BGZK01000294">
    <property type="protein sequence ID" value="GBP34764.1"/>
    <property type="molecule type" value="Genomic_DNA"/>
</dbReference>
<proteinExistence type="predicted"/>
<dbReference type="Proteomes" id="UP000299102">
    <property type="component" value="Unassembled WGS sequence"/>
</dbReference>
<reference evidence="2 3" key="1">
    <citation type="journal article" date="2019" name="Commun. Biol.">
        <title>The bagworm genome reveals a unique fibroin gene that provides high tensile strength.</title>
        <authorList>
            <person name="Kono N."/>
            <person name="Nakamura H."/>
            <person name="Ohtoshi R."/>
            <person name="Tomita M."/>
            <person name="Numata K."/>
            <person name="Arakawa K."/>
        </authorList>
    </citation>
    <scope>NUCLEOTIDE SEQUENCE [LARGE SCALE GENOMIC DNA]</scope>
</reference>
<evidence type="ECO:0000313" key="2">
    <source>
        <dbReference type="EMBL" id="GBP34764.1"/>
    </source>
</evidence>
<keyword evidence="3" id="KW-1185">Reference proteome</keyword>
<name>A0A4C1VA34_EUMVA</name>
<protein>
    <submittedName>
        <fullName evidence="2">Uncharacterized protein</fullName>
    </submittedName>
</protein>
<feature type="compositionally biased region" description="Basic and acidic residues" evidence="1">
    <location>
        <begin position="18"/>
        <end position="38"/>
    </location>
</feature>
<organism evidence="2 3">
    <name type="scientific">Eumeta variegata</name>
    <name type="common">Bagworm moth</name>
    <name type="synonym">Eumeta japonica</name>
    <dbReference type="NCBI Taxonomy" id="151549"/>
    <lineage>
        <taxon>Eukaryota</taxon>
        <taxon>Metazoa</taxon>
        <taxon>Ecdysozoa</taxon>
        <taxon>Arthropoda</taxon>
        <taxon>Hexapoda</taxon>
        <taxon>Insecta</taxon>
        <taxon>Pterygota</taxon>
        <taxon>Neoptera</taxon>
        <taxon>Endopterygota</taxon>
        <taxon>Lepidoptera</taxon>
        <taxon>Glossata</taxon>
        <taxon>Ditrysia</taxon>
        <taxon>Tineoidea</taxon>
        <taxon>Psychidae</taxon>
        <taxon>Oiketicinae</taxon>
        <taxon>Eumeta</taxon>
    </lineage>
</organism>
<feature type="compositionally biased region" description="Polar residues" evidence="1">
    <location>
        <begin position="39"/>
        <end position="51"/>
    </location>
</feature>
<comment type="caution">
    <text evidence="2">The sequence shown here is derived from an EMBL/GenBank/DDBJ whole genome shotgun (WGS) entry which is preliminary data.</text>
</comment>
<feature type="compositionally biased region" description="Polar residues" evidence="1">
    <location>
        <begin position="61"/>
        <end position="75"/>
    </location>
</feature>
<dbReference type="AlphaFoldDB" id="A0A4C1VA34"/>